<dbReference type="GO" id="GO:0007265">
    <property type="term" value="P:Ras protein signal transduction"/>
    <property type="evidence" value="ECO:0007669"/>
    <property type="project" value="TreeGrafter"/>
</dbReference>
<dbReference type="Proteomes" id="UP000278627">
    <property type="component" value="Unassembled WGS sequence"/>
</dbReference>
<dbReference type="GO" id="GO:0051209">
    <property type="term" value="P:release of sequestered calcium ion into cytosol"/>
    <property type="evidence" value="ECO:0007669"/>
    <property type="project" value="TreeGrafter"/>
</dbReference>
<evidence type="ECO:0000259" key="10">
    <source>
        <dbReference type="PROSITE" id="PS50008"/>
    </source>
</evidence>
<feature type="region of interest" description="Disordered" evidence="8">
    <location>
        <begin position="1115"/>
        <end position="1134"/>
    </location>
</feature>
<feature type="region of interest" description="Disordered" evidence="8">
    <location>
        <begin position="1649"/>
        <end position="1680"/>
    </location>
</feature>
<dbReference type="GO" id="GO:0007186">
    <property type="term" value="P:G protein-coupled receptor signaling pathway"/>
    <property type="evidence" value="ECO:0007669"/>
    <property type="project" value="TreeGrafter"/>
</dbReference>
<keyword evidence="3 7" id="KW-0442">Lipid degradation</keyword>
<evidence type="ECO:0000256" key="8">
    <source>
        <dbReference type="SAM" id="MobiDB-lite"/>
    </source>
</evidence>
<feature type="domain" description="Ras-GEF" evidence="11">
    <location>
        <begin position="65"/>
        <end position="327"/>
    </location>
</feature>
<evidence type="ECO:0000256" key="5">
    <source>
        <dbReference type="ARBA" id="ARBA00023224"/>
    </source>
</evidence>
<protein>
    <recommendedName>
        <fullName evidence="1 7">Phosphoinositide phospholipase C</fullName>
        <ecNumber evidence="1 7">3.1.4.11</ecNumber>
    </recommendedName>
</protein>
<dbReference type="FunFam" id="3.20.20.190:FF:000039">
    <property type="entry name" value="Phosphoinositide phospholipase C"/>
    <property type="match status" value="1"/>
</dbReference>
<dbReference type="InterPro" id="IPR000159">
    <property type="entry name" value="RA_dom"/>
</dbReference>
<dbReference type="Pfam" id="PF09279">
    <property type="entry name" value="EF-hand_like"/>
    <property type="match status" value="1"/>
</dbReference>
<dbReference type="GO" id="GO:0048015">
    <property type="term" value="P:phosphatidylinositol-mediated signaling"/>
    <property type="evidence" value="ECO:0007669"/>
    <property type="project" value="TreeGrafter"/>
</dbReference>
<dbReference type="CDD" id="cd16203">
    <property type="entry name" value="EFh_PI-PLCepsilon"/>
    <property type="match status" value="1"/>
</dbReference>
<dbReference type="Gene3D" id="1.10.840.10">
    <property type="entry name" value="Ras guanine-nucleotide exchange factors catalytic domain"/>
    <property type="match status" value="1"/>
</dbReference>
<dbReference type="Gene3D" id="3.10.20.90">
    <property type="entry name" value="Phosphatidylinositol 3-kinase Catalytic Subunit, Chain A, domain 1"/>
    <property type="match status" value="2"/>
</dbReference>
<dbReference type="PANTHER" id="PTHR10336:SF6">
    <property type="entry name" value="1-PHOSPHATIDYLINOSITOL 4,5-BISPHOSPHATE PHOSPHODIESTERASE EPSILON-1"/>
    <property type="match status" value="1"/>
</dbReference>
<comment type="catalytic activity">
    <reaction evidence="7">
        <text>a 1,2-diacyl-sn-glycero-3-phospho-(1D-myo-inositol-4,5-bisphosphate) + H2O = 1D-myo-inositol 1,4,5-trisphosphate + a 1,2-diacyl-sn-glycerol + H(+)</text>
        <dbReference type="Rhea" id="RHEA:33179"/>
        <dbReference type="ChEBI" id="CHEBI:15377"/>
        <dbReference type="ChEBI" id="CHEBI:15378"/>
        <dbReference type="ChEBI" id="CHEBI:17815"/>
        <dbReference type="ChEBI" id="CHEBI:58456"/>
        <dbReference type="ChEBI" id="CHEBI:203600"/>
        <dbReference type="EC" id="3.1.4.11"/>
    </reaction>
</comment>
<dbReference type="SUPFAM" id="SSF49562">
    <property type="entry name" value="C2 domain (Calcium/lipid-binding domain, CaLB)"/>
    <property type="match status" value="1"/>
</dbReference>
<dbReference type="Gene3D" id="3.20.20.190">
    <property type="entry name" value="Phosphatidylinositol (PI) phosphodiesterase"/>
    <property type="match status" value="1"/>
</dbReference>
<accession>A0A0N4TN26</accession>
<evidence type="ECO:0000313" key="12">
    <source>
        <dbReference type="EMBL" id="VDN91021.1"/>
    </source>
</evidence>
<evidence type="ECO:0000256" key="6">
    <source>
        <dbReference type="PROSITE-ProRule" id="PRU00168"/>
    </source>
</evidence>
<dbReference type="EMBL" id="UZAD01013167">
    <property type="protein sequence ID" value="VDN91021.1"/>
    <property type="molecule type" value="Genomic_DNA"/>
</dbReference>
<dbReference type="InterPro" id="IPR023578">
    <property type="entry name" value="Ras_GEF_dom_sf"/>
</dbReference>
<dbReference type="InterPro" id="IPR029071">
    <property type="entry name" value="Ubiquitin-like_domsf"/>
</dbReference>
<dbReference type="GO" id="GO:0046488">
    <property type="term" value="P:phosphatidylinositol metabolic process"/>
    <property type="evidence" value="ECO:0007669"/>
    <property type="project" value="TreeGrafter"/>
</dbReference>
<keyword evidence="5" id="KW-0807">Transducer</keyword>
<evidence type="ECO:0000256" key="4">
    <source>
        <dbReference type="ARBA" id="ARBA00023098"/>
    </source>
</evidence>
<dbReference type="PRINTS" id="PR00390">
    <property type="entry name" value="PHPHLIPASEC"/>
</dbReference>
<dbReference type="InterPro" id="IPR001192">
    <property type="entry name" value="PI-PLC_fam"/>
</dbReference>
<dbReference type="GO" id="GO:0004435">
    <property type="term" value="F:phosphatidylinositol-4,5-bisphosphate phospholipase C activity"/>
    <property type="evidence" value="ECO:0007669"/>
    <property type="project" value="UniProtKB-EC"/>
</dbReference>
<dbReference type="InterPro" id="IPR000909">
    <property type="entry name" value="PLipase_C_PInositol-sp_X_dom"/>
</dbReference>
<dbReference type="InterPro" id="IPR001711">
    <property type="entry name" value="PLipase_C_Pinositol-sp_Y"/>
</dbReference>
<proteinExistence type="predicted"/>
<dbReference type="FunFam" id="2.60.40.150:FF:000183">
    <property type="entry name" value="Phosphoinositide phospholipase C"/>
    <property type="match status" value="1"/>
</dbReference>
<dbReference type="InterPro" id="IPR017946">
    <property type="entry name" value="PLC-like_Pdiesterase_TIM-brl"/>
</dbReference>
<evidence type="ECO:0000259" key="11">
    <source>
        <dbReference type="PROSITE" id="PS50009"/>
    </source>
</evidence>
<dbReference type="CDD" id="cd00275">
    <property type="entry name" value="C2_PLC_like"/>
    <property type="match status" value="1"/>
</dbReference>
<dbReference type="SUPFAM" id="SSF47473">
    <property type="entry name" value="EF-hand"/>
    <property type="match status" value="1"/>
</dbReference>
<dbReference type="InterPro" id="IPR001895">
    <property type="entry name" value="RASGEF_cat_dom"/>
</dbReference>
<evidence type="ECO:0000256" key="2">
    <source>
        <dbReference type="ARBA" id="ARBA00022801"/>
    </source>
</evidence>
<reference evidence="14" key="1">
    <citation type="submission" date="2016-04" db="UniProtKB">
        <authorList>
            <consortium name="WormBaseParasite"/>
        </authorList>
    </citation>
    <scope>IDENTIFICATION</scope>
</reference>
<sequence length="1867" mass="211659">MTASVVERLVNAIHLNAAPPKPNSLLVFVSSSHPNSSTVHDFVIGDESIALFRPELEKLQHILHFPEELAFQLSATEYQLFYEMQPIDYVHYVSCDLTSVPVANNPSPVQNLVKRLSEISSWVTHLILSMPTSEERKITLISIFRMIDTCWNIGNFNAAVEILMGLKSEKLRSFWLSIRSEEKNKYEQLCDALLPSNQAALSSIYREAIQRALRMPQCRLIPFFGIFLRDLYAIVNDMPSVVITDDENKERLELMNKQTRDNRCTSEIGVSGLLNADKISLVAVVLDNLELFYRHYKNVTSFVMDPTKPSIGKENPKPKGYHPVQPVKGVARNVTLVPLDTNRFDLDVIQRLHHGTTVIHCDPYTSRSTLCMLKLDATCGLLSWHKVGYLGTKETKDKDAYISSVTRMQSAKLQNTTPLESGNPPSSPSLRPAGAACTMLECGFLKLSYVKSVENVSSHDINIESIYRRYCNEEMSVQMHCWTINFGCYLSDNEFLYFIAPEKSAQCWIIGLTAIVNYFLEQQKCADRRVLWLRKLYLQLYNNYEQDNVIDEGVISTVQPHEALQAFGGRAKERRALGLQSIVSKSLQSGTIRSAEVTATKGRLKQMTSAVTRQMKFANRSAHPQPFISLKAQYQSVRNRITGRQFTVSDPSISKMPRSHDSSSSVDTISLSSWYKSRKLSARTLANFWSEKTKNRTKSSENRSQNPALSKEFLLSSKSCEEYAEKPLTLFEFIELYKSFNANMRTDLKDIFNDFLVAYGCGNANAVEREKNQKFSQIESPLWDTEFIPNDVLTRNTFTTQHISEKQQKVYNALALASLNSTDLTDTSRYSFLTPAMLKQFIEIHQMEIVDEDYAIKIIQEHEPNSIYRSSQQLSFEGFVRYITDSTNYAFVPEAIKPDQDILHYPLNYYYICSSHNTYLTGHQLKGESSTEMYRQVLLTGCRCVELDCWDGENGLPQIFHGHTLTSKIGFREVLTIIKKSAFATSNLPVILSIENHCSLQQQARMAQMFRNYLGEELVTCFLFEADYSNSPRLPSPWQLQNKILIKNKKMVAEPSAGLRVDKYFIKNESDAVMEQTDGFYGTDEDDLEEFCDDLDDEEAGSESLRIINRLSRGTLHESSGETEEEHKYSVSKSEHETSASFNWGADDKLSSFNQEIVLQRPIKKISGTPVAPELSDLVNYMQTTKFKRIFWGFPGMVDFVHRREEPTKSSMLGMTRAGSNLLPISTPSRRLRNVALSNGESTLKSGEETRFSFSRPNSNASCYQVISLNESSARKLSRKHPLEFIAYSREQIVRTYPGGMRIDSSNFNPVQYWAFGLQMVALNFQTTDTAMAVNAAMFEQTGNCGYILKPRVLWDNSHPHYNRFNPLCKDTTSISALFYTIKVISGQHVCPNQHSASTYIEVEIIGIPADCAKEKSKTVNRNSVNPIWNHTSTFRISLAYLAFLRIAVCDSTSGRCMAQRVVPVRCIRAGYRHLPLRTPTNIPMDQGTIFLYSHFEQEEHIYLHDEDSIVNCNTDQQLQPQTLNICPTATIKAVPILKRQIFVLRISGLYNDDTPVIVHAESFTTVKNVVQMALINAGKNADTTEEYVLVEINSNEVLSNSDEQNMQCRYRILPSKKPILDFVACWNGSMRRFDPSGKAWISSIIKSGSGTPSSSSTIQSPSCAQSPLGRKTNNRSLGQHPMLHRIKSLDHYVFNEKEITTDLRPFTCTMSGTFLMCVHNVSRHQPYVILRASIYSTANDIIKEVFLKSQQANVTESEYILVEETMKQPVSAQSRSVDQNISGNIISFGGKNIETAKPFEYTDVSMRVLASNEIVWKAQSAWKTPGRFILENREYTIHSTREKVKNLLQALENAHVSAGLSLPVKD</sequence>
<feature type="domain" description="PI-PLC Y-box" evidence="10">
    <location>
        <begin position="1248"/>
        <end position="1354"/>
    </location>
</feature>
<dbReference type="InterPro" id="IPR036964">
    <property type="entry name" value="RASGEF_cat_dom_sf"/>
</dbReference>
<evidence type="ECO:0000259" key="9">
    <source>
        <dbReference type="PROSITE" id="PS50004"/>
    </source>
</evidence>
<dbReference type="Gene3D" id="1.10.238.10">
    <property type="entry name" value="EF-hand"/>
    <property type="match status" value="1"/>
</dbReference>
<evidence type="ECO:0000256" key="7">
    <source>
        <dbReference type="RuleBase" id="RU361133"/>
    </source>
</evidence>
<dbReference type="InterPro" id="IPR046974">
    <property type="entry name" value="PLC_epsilon1_EF"/>
</dbReference>
<keyword evidence="2 7" id="KW-0378">Hydrolase</keyword>
<keyword evidence="6" id="KW-0344">Guanine-nucleotide releasing factor</keyword>
<dbReference type="InterPro" id="IPR015359">
    <property type="entry name" value="PLC_EF-hand-like"/>
</dbReference>
<dbReference type="GO" id="GO:0016042">
    <property type="term" value="P:lipid catabolic process"/>
    <property type="evidence" value="ECO:0007669"/>
    <property type="project" value="UniProtKB-KW"/>
</dbReference>
<dbReference type="Pfam" id="PF00388">
    <property type="entry name" value="PI-PLC-X"/>
    <property type="match status" value="1"/>
</dbReference>
<gene>
    <name evidence="12" type="ORF">BPAG_LOCUS9835</name>
</gene>
<evidence type="ECO:0000313" key="14">
    <source>
        <dbReference type="WBParaSite" id="BPAG_0000987301-mRNA-1"/>
    </source>
</evidence>
<dbReference type="InterPro" id="IPR000008">
    <property type="entry name" value="C2_dom"/>
</dbReference>
<dbReference type="Pfam" id="PF00617">
    <property type="entry name" value="RasGEF"/>
    <property type="match status" value="1"/>
</dbReference>
<dbReference type="WBParaSite" id="BPAG_0000987301-mRNA-1">
    <property type="protein sequence ID" value="BPAG_0000987301-mRNA-1"/>
    <property type="gene ID" value="BPAG_0000987301"/>
</dbReference>
<organism evidence="14">
    <name type="scientific">Brugia pahangi</name>
    <name type="common">Filarial nematode worm</name>
    <dbReference type="NCBI Taxonomy" id="6280"/>
    <lineage>
        <taxon>Eukaryota</taxon>
        <taxon>Metazoa</taxon>
        <taxon>Ecdysozoa</taxon>
        <taxon>Nematoda</taxon>
        <taxon>Chromadorea</taxon>
        <taxon>Rhabditida</taxon>
        <taxon>Spirurina</taxon>
        <taxon>Spiruromorpha</taxon>
        <taxon>Filarioidea</taxon>
        <taxon>Onchocercidae</taxon>
        <taxon>Brugia</taxon>
    </lineage>
</organism>
<evidence type="ECO:0000256" key="1">
    <source>
        <dbReference type="ARBA" id="ARBA00012368"/>
    </source>
</evidence>
<keyword evidence="13" id="KW-1185">Reference proteome</keyword>
<dbReference type="SMART" id="SM00147">
    <property type="entry name" value="RasGEF"/>
    <property type="match status" value="1"/>
</dbReference>
<dbReference type="PROSITE" id="PS50004">
    <property type="entry name" value="C2"/>
    <property type="match status" value="1"/>
</dbReference>
<dbReference type="Pfam" id="PF00168">
    <property type="entry name" value="C2"/>
    <property type="match status" value="1"/>
</dbReference>
<reference evidence="12 13" key="2">
    <citation type="submission" date="2018-11" db="EMBL/GenBank/DDBJ databases">
        <authorList>
            <consortium name="Pathogen Informatics"/>
        </authorList>
    </citation>
    <scope>NUCLEOTIDE SEQUENCE [LARGE SCALE GENOMIC DNA]</scope>
</reference>
<dbReference type="PROSITE" id="PS50007">
    <property type="entry name" value="PIPLC_X_DOMAIN"/>
    <property type="match status" value="1"/>
</dbReference>
<keyword evidence="4 7" id="KW-0443">Lipid metabolism</keyword>
<dbReference type="InterPro" id="IPR011992">
    <property type="entry name" value="EF-hand-dom_pair"/>
</dbReference>
<dbReference type="SMART" id="SM00314">
    <property type="entry name" value="RA"/>
    <property type="match status" value="2"/>
</dbReference>
<dbReference type="SUPFAM" id="SSF48366">
    <property type="entry name" value="Ras GEF"/>
    <property type="match status" value="1"/>
</dbReference>
<dbReference type="Pfam" id="PF00387">
    <property type="entry name" value="PI-PLC-Y"/>
    <property type="match status" value="1"/>
</dbReference>
<dbReference type="Gene3D" id="2.60.40.150">
    <property type="entry name" value="C2 domain"/>
    <property type="match status" value="1"/>
</dbReference>
<name>A0A0N4TN26_BRUPA</name>
<dbReference type="SUPFAM" id="SSF51695">
    <property type="entry name" value="PLC-like phosphodiesterases"/>
    <property type="match status" value="1"/>
</dbReference>
<dbReference type="InterPro" id="IPR035892">
    <property type="entry name" value="C2_domain_sf"/>
</dbReference>
<dbReference type="SMART" id="SM00148">
    <property type="entry name" value="PLCXc"/>
    <property type="match status" value="1"/>
</dbReference>
<dbReference type="SMART" id="SM00149">
    <property type="entry name" value="PLCYc"/>
    <property type="match status" value="1"/>
</dbReference>
<evidence type="ECO:0000256" key="3">
    <source>
        <dbReference type="ARBA" id="ARBA00022963"/>
    </source>
</evidence>
<dbReference type="PROSITE" id="PS50008">
    <property type="entry name" value="PIPLC_Y_DOMAIN"/>
    <property type="match status" value="1"/>
</dbReference>
<dbReference type="PANTHER" id="PTHR10336">
    <property type="entry name" value="PHOSPHOINOSITIDE-SPECIFIC PHOSPHOLIPASE C FAMILY PROTEIN"/>
    <property type="match status" value="1"/>
</dbReference>
<dbReference type="PROSITE" id="PS50009">
    <property type="entry name" value="RASGEF_CAT"/>
    <property type="match status" value="1"/>
</dbReference>
<dbReference type="GO" id="GO:0005085">
    <property type="term" value="F:guanyl-nucleotide exchange factor activity"/>
    <property type="evidence" value="ECO:0007669"/>
    <property type="project" value="UniProtKB-KW"/>
</dbReference>
<dbReference type="EC" id="3.1.4.11" evidence="1 7"/>
<evidence type="ECO:0000313" key="13">
    <source>
        <dbReference type="Proteomes" id="UP000278627"/>
    </source>
</evidence>
<dbReference type="STRING" id="6280.A0A0N4TN26"/>
<dbReference type="SUPFAM" id="SSF54236">
    <property type="entry name" value="Ubiquitin-like"/>
    <property type="match status" value="2"/>
</dbReference>
<dbReference type="SMART" id="SM00239">
    <property type="entry name" value="C2"/>
    <property type="match status" value="1"/>
</dbReference>
<feature type="compositionally biased region" description="Low complexity" evidence="8">
    <location>
        <begin position="1649"/>
        <end position="1667"/>
    </location>
</feature>
<feature type="domain" description="C2" evidence="9">
    <location>
        <begin position="1361"/>
        <end position="1485"/>
    </location>
</feature>